<comment type="caution">
    <text evidence="1">The sequence shown here is derived from an EMBL/GenBank/DDBJ whole genome shotgun (WGS) entry which is preliminary data.</text>
</comment>
<accession>A0ACC0D275</accession>
<sequence length="497" mass="55249">MPKPKAFLKQAKPKPKKEQKLDTADDFQAAGVDFEEAAGKWRAGDAAKSMRFFQRAVDVYAQGLEKFPQSIDLAYNKARVQLEIATHPILVDQLQRPLREVLEEALASHRYVLQLDPDNADALFNTSQVLTAIAEDLASGEDDEGNEAQALKILQEALDLQSKCLSVQKHKYQEFLEQERVANEQEEAGDDQHMADTKDDTPQEDAREEEEWFNVVEPVTHDTLIDTIVAQLGTLTTFCSILSSSPKAAPANSLSWVEELSGSLLQEAQKFSSDQPERLQEIALAKGNLVSTMLEAGYKSGKVDAETYKRERDTAFAAAELQLEKSYDGLVANARSLLAFNSALIDGQNGDASRHATLRWNALTASIAQLKSASTIQGISQEDIAMTHLLRGDASMYLYTMGYDIPIHPSYQPAKDTAAQNVKNTVVYYRNASRLSQDQEEKDVSSFKSAVAQFFSEGARDLSIVFKASQRDSQWTTQQLDDMVTENPILEIMLQQP</sequence>
<gene>
    <name evidence="1" type="ORF">F4821DRAFT_123221</name>
</gene>
<name>A0ACC0D275_9PEZI</name>
<keyword evidence="2" id="KW-1185">Reference proteome</keyword>
<evidence type="ECO:0000313" key="1">
    <source>
        <dbReference type="EMBL" id="KAI6086867.1"/>
    </source>
</evidence>
<evidence type="ECO:0000313" key="2">
    <source>
        <dbReference type="Proteomes" id="UP001497680"/>
    </source>
</evidence>
<proteinExistence type="predicted"/>
<reference evidence="1 2" key="1">
    <citation type="journal article" date="2022" name="New Phytol.">
        <title>Ecological generalism drives hyperdiversity of secondary metabolite gene clusters in xylarialean endophytes.</title>
        <authorList>
            <person name="Franco M.E.E."/>
            <person name="Wisecaver J.H."/>
            <person name="Arnold A.E."/>
            <person name="Ju Y.M."/>
            <person name="Slot J.C."/>
            <person name="Ahrendt S."/>
            <person name="Moore L.P."/>
            <person name="Eastman K.E."/>
            <person name="Scott K."/>
            <person name="Konkel Z."/>
            <person name="Mondo S.J."/>
            <person name="Kuo A."/>
            <person name="Hayes R.D."/>
            <person name="Haridas S."/>
            <person name="Andreopoulos B."/>
            <person name="Riley R."/>
            <person name="LaButti K."/>
            <person name="Pangilinan J."/>
            <person name="Lipzen A."/>
            <person name="Amirebrahimi M."/>
            <person name="Yan J."/>
            <person name="Adam C."/>
            <person name="Keymanesh K."/>
            <person name="Ng V."/>
            <person name="Louie K."/>
            <person name="Northen T."/>
            <person name="Drula E."/>
            <person name="Henrissat B."/>
            <person name="Hsieh H.M."/>
            <person name="Youens-Clark K."/>
            <person name="Lutzoni F."/>
            <person name="Miadlikowska J."/>
            <person name="Eastwood D.C."/>
            <person name="Hamelin R.C."/>
            <person name="Grigoriev I.V."/>
            <person name="U'Ren J.M."/>
        </authorList>
    </citation>
    <scope>NUCLEOTIDE SEQUENCE [LARGE SCALE GENOMIC DNA]</scope>
    <source>
        <strain evidence="1 2">ER1909</strain>
    </source>
</reference>
<dbReference type="Proteomes" id="UP001497680">
    <property type="component" value="Unassembled WGS sequence"/>
</dbReference>
<dbReference type="EMBL" id="MU394312">
    <property type="protein sequence ID" value="KAI6086867.1"/>
    <property type="molecule type" value="Genomic_DNA"/>
</dbReference>
<protein>
    <submittedName>
        <fullName evidence="1">Uncharacterized protein</fullName>
    </submittedName>
</protein>
<organism evidence="1 2">
    <name type="scientific">Hypoxylon rubiginosum</name>
    <dbReference type="NCBI Taxonomy" id="110542"/>
    <lineage>
        <taxon>Eukaryota</taxon>
        <taxon>Fungi</taxon>
        <taxon>Dikarya</taxon>
        <taxon>Ascomycota</taxon>
        <taxon>Pezizomycotina</taxon>
        <taxon>Sordariomycetes</taxon>
        <taxon>Xylariomycetidae</taxon>
        <taxon>Xylariales</taxon>
        <taxon>Hypoxylaceae</taxon>
        <taxon>Hypoxylon</taxon>
    </lineage>
</organism>